<dbReference type="Gene3D" id="3.40.30.80">
    <property type="match status" value="1"/>
</dbReference>
<comment type="caution">
    <text evidence="2">The sequence shown here is derived from an EMBL/GenBank/DDBJ whole genome shotgun (WGS) entry which is preliminary data.</text>
</comment>
<keyword evidence="3" id="KW-1185">Reference proteome</keyword>
<dbReference type="GO" id="GO:0016853">
    <property type="term" value="F:isomerase activity"/>
    <property type="evidence" value="ECO:0007669"/>
    <property type="project" value="UniProtKB-KW"/>
</dbReference>
<evidence type="ECO:0000313" key="3">
    <source>
        <dbReference type="Proteomes" id="UP000604066"/>
    </source>
</evidence>
<gene>
    <name evidence="2" type="ORF">HDG70_000314</name>
</gene>
<dbReference type="Pfam" id="PF13192">
    <property type="entry name" value="Thioredoxin_3"/>
    <property type="match status" value="1"/>
</dbReference>
<protein>
    <submittedName>
        <fullName evidence="2">DsbA family dithiol-disulfide isomerase</fullName>
    </submittedName>
</protein>
<feature type="domain" description="Thioredoxin-like fold" evidence="1">
    <location>
        <begin position="2"/>
        <end position="54"/>
    </location>
</feature>
<accession>A0ABX2R934</accession>
<evidence type="ECO:0000259" key="1">
    <source>
        <dbReference type="Pfam" id="PF13192"/>
    </source>
</evidence>
<keyword evidence="2" id="KW-0413">Isomerase</keyword>
<sequence length="57" mass="6252">MANANIRAEVIEVSEFPELGDKYNVFGVPKSVINETVEIEGAAPETMFVQKVLEAVQ</sequence>
<proteinExistence type="predicted"/>
<name>A0ABX2R934_9THEO</name>
<organism evidence="2 3">
    <name type="scientific">Carboxydothermus ferrireducens DSM 11255</name>
    <dbReference type="NCBI Taxonomy" id="1119529"/>
    <lineage>
        <taxon>Bacteria</taxon>
        <taxon>Bacillati</taxon>
        <taxon>Bacillota</taxon>
        <taxon>Clostridia</taxon>
        <taxon>Thermoanaerobacterales</taxon>
        <taxon>Thermoanaerobacteraceae</taxon>
        <taxon>Carboxydothermus</taxon>
    </lineage>
</organism>
<dbReference type="PANTHER" id="PTHR37170">
    <property type="entry name" value="GLUTAREDOXIN-RELATED"/>
    <property type="match status" value="1"/>
</dbReference>
<dbReference type="InterPro" id="IPR036249">
    <property type="entry name" value="Thioredoxin-like_sf"/>
</dbReference>
<evidence type="ECO:0000313" key="2">
    <source>
        <dbReference type="EMBL" id="NYE56608.1"/>
    </source>
</evidence>
<dbReference type="PANTHER" id="PTHR37170:SF1">
    <property type="entry name" value="GLUTAREDOXIN-LIKE PROTEIN"/>
    <property type="match status" value="1"/>
</dbReference>
<dbReference type="EMBL" id="JACCBS010000001">
    <property type="protein sequence ID" value="NYE56608.1"/>
    <property type="molecule type" value="Genomic_DNA"/>
</dbReference>
<dbReference type="SUPFAM" id="SSF52833">
    <property type="entry name" value="Thioredoxin-like"/>
    <property type="match status" value="1"/>
</dbReference>
<dbReference type="InterPro" id="IPR012336">
    <property type="entry name" value="Thioredoxin-like_fold"/>
</dbReference>
<reference evidence="2 3" key="1">
    <citation type="submission" date="2020-07" db="EMBL/GenBank/DDBJ databases">
        <title>Genomic Encyclopedia of Type Strains, Phase III (KMG-III): the genomes of soil and plant-associated and newly described type strains.</title>
        <authorList>
            <person name="Whitman W."/>
        </authorList>
    </citation>
    <scope>NUCLEOTIDE SEQUENCE [LARGE SCALE GENOMIC DNA]</scope>
    <source>
        <strain evidence="2 3">DSM 11255</strain>
    </source>
</reference>
<dbReference type="Proteomes" id="UP000604066">
    <property type="component" value="Unassembled WGS sequence"/>
</dbReference>